<evidence type="ECO:0000313" key="6">
    <source>
        <dbReference type="EMBL" id="SEG09907.1"/>
    </source>
</evidence>
<comment type="similarity">
    <text evidence="1 4">Belongs to the N-Me-Phe pilin family.</text>
</comment>
<accession>A0A1H5XEY0</accession>
<sequence>MKITAKQQGFTLIELMIVVAVIGVLAAVAMPQYQKYVGKSEAASALATLSALKTNIETYTLEQGQFPDDGDPNVKALLGLPSALSNAIAVTRTQSAAGSVIVNFNNIANASPSIKTTKIGLFREQDGTWSCGSSASTDSGLLPKGCTNKSGM</sequence>
<comment type="subunit">
    <text evidence="2">The pili are polar flexible filaments of about 5.4 nanometers diameter and 2.5 micrometers average length; they consist of only a single polypeptide chain arranged in a helical configuration of five subunits per turn in the assembled pilus.</text>
</comment>
<evidence type="ECO:0000256" key="5">
    <source>
        <dbReference type="SAM" id="Phobius"/>
    </source>
</evidence>
<dbReference type="EMBL" id="FNVG01000007">
    <property type="protein sequence ID" value="SEG09907.1"/>
    <property type="molecule type" value="Genomic_DNA"/>
</dbReference>
<dbReference type="OrthoDB" id="5918848at2"/>
<dbReference type="PROSITE" id="PS00409">
    <property type="entry name" value="PROKAR_NTER_METHYL"/>
    <property type="match status" value="1"/>
</dbReference>
<keyword evidence="5" id="KW-0812">Transmembrane</keyword>
<dbReference type="SUPFAM" id="SSF54523">
    <property type="entry name" value="Pili subunits"/>
    <property type="match status" value="1"/>
</dbReference>
<dbReference type="NCBIfam" id="TIGR02532">
    <property type="entry name" value="IV_pilin_GFxxxE"/>
    <property type="match status" value="1"/>
</dbReference>
<dbReference type="InterPro" id="IPR000983">
    <property type="entry name" value="Bac_GSPG_pilin"/>
</dbReference>
<proteinExistence type="inferred from homology"/>
<keyword evidence="4" id="KW-0281">Fimbrium</keyword>
<evidence type="ECO:0000256" key="1">
    <source>
        <dbReference type="ARBA" id="ARBA00005233"/>
    </source>
</evidence>
<dbReference type="InterPro" id="IPR045584">
    <property type="entry name" value="Pilin-like"/>
</dbReference>
<gene>
    <name evidence="6" type="ORF">SAMN04488244_10716</name>
</gene>
<dbReference type="InterPro" id="IPR012902">
    <property type="entry name" value="N_methyl_site"/>
</dbReference>
<evidence type="ECO:0000313" key="7">
    <source>
        <dbReference type="Proteomes" id="UP000236721"/>
    </source>
</evidence>
<dbReference type="GO" id="GO:0015628">
    <property type="term" value="P:protein secretion by the type II secretion system"/>
    <property type="evidence" value="ECO:0007669"/>
    <property type="project" value="InterPro"/>
</dbReference>
<dbReference type="InterPro" id="IPR001082">
    <property type="entry name" value="Pilin"/>
</dbReference>
<protein>
    <submittedName>
        <fullName evidence="6">Type IV pilus assembly protein PilA</fullName>
    </submittedName>
</protein>
<dbReference type="GO" id="GO:0007155">
    <property type="term" value="P:cell adhesion"/>
    <property type="evidence" value="ECO:0007669"/>
    <property type="project" value="InterPro"/>
</dbReference>
<evidence type="ECO:0000256" key="4">
    <source>
        <dbReference type="RuleBase" id="RU000389"/>
    </source>
</evidence>
<keyword evidence="3" id="KW-0488">Methylation</keyword>
<keyword evidence="5" id="KW-0472">Membrane</keyword>
<name>A0A1H5XEY0_9VIBR</name>
<dbReference type="Proteomes" id="UP000236721">
    <property type="component" value="Unassembled WGS sequence"/>
</dbReference>
<dbReference type="GO" id="GO:0009289">
    <property type="term" value="C:pilus"/>
    <property type="evidence" value="ECO:0007669"/>
    <property type="project" value="InterPro"/>
</dbReference>
<evidence type="ECO:0000256" key="2">
    <source>
        <dbReference type="ARBA" id="ARBA00011156"/>
    </source>
</evidence>
<feature type="transmembrane region" description="Helical" evidence="5">
    <location>
        <begin position="12"/>
        <end position="30"/>
    </location>
</feature>
<dbReference type="Pfam" id="PF00114">
    <property type="entry name" value="Pilin"/>
    <property type="match status" value="1"/>
</dbReference>
<keyword evidence="5" id="KW-1133">Transmembrane helix</keyword>
<dbReference type="AlphaFoldDB" id="A0A1H5XEY0"/>
<dbReference type="RefSeq" id="WP_103879997.1">
    <property type="nucleotide sequence ID" value="NZ_FNVG01000007.1"/>
</dbReference>
<dbReference type="PRINTS" id="PR00813">
    <property type="entry name" value="BCTERIALGSPG"/>
</dbReference>
<dbReference type="PANTHER" id="PTHR30093:SF34">
    <property type="entry name" value="PREPILIN PEPTIDASE-DEPENDENT PROTEIN D"/>
    <property type="match status" value="1"/>
</dbReference>
<dbReference type="Gene3D" id="3.30.700.10">
    <property type="entry name" value="Glycoprotein, Type 4 Pilin"/>
    <property type="match status" value="1"/>
</dbReference>
<dbReference type="GO" id="GO:0015627">
    <property type="term" value="C:type II protein secretion system complex"/>
    <property type="evidence" value="ECO:0007669"/>
    <property type="project" value="InterPro"/>
</dbReference>
<keyword evidence="7" id="KW-1185">Reference proteome</keyword>
<dbReference type="Pfam" id="PF07963">
    <property type="entry name" value="N_methyl"/>
    <property type="match status" value="1"/>
</dbReference>
<reference evidence="7" key="1">
    <citation type="submission" date="2016-10" db="EMBL/GenBank/DDBJ databases">
        <authorList>
            <person name="Varghese N."/>
            <person name="Submissions S."/>
        </authorList>
    </citation>
    <scope>NUCLEOTIDE SEQUENCE [LARGE SCALE GENOMIC DNA]</scope>
    <source>
        <strain evidence="7">CGMCC 1.7062</strain>
    </source>
</reference>
<dbReference type="PANTHER" id="PTHR30093">
    <property type="entry name" value="GENERAL SECRETION PATHWAY PROTEIN G"/>
    <property type="match status" value="1"/>
</dbReference>
<organism evidence="6 7">
    <name type="scientific">Vibrio hangzhouensis</name>
    <dbReference type="NCBI Taxonomy" id="462991"/>
    <lineage>
        <taxon>Bacteria</taxon>
        <taxon>Pseudomonadati</taxon>
        <taxon>Pseudomonadota</taxon>
        <taxon>Gammaproteobacteria</taxon>
        <taxon>Vibrionales</taxon>
        <taxon>Vibrionaceae</taxon>
        <taxon>Vibrio</taxon>
    </lineage>
</organism>
<evidence type="ECO:0000256" key="3">
    <source>
        <dbReference type="ARBA" id="ARBA00022481"/>
    </source>
</evidence>